<keyword evidence="5" id="KW-1185">Reference proteome</keyword>
<comment type="caution">
    <text evidence="4">The sequence shown here is derived from an EMBL/GenBank/DDBJ whole genome shotgun (WGS) entry which is preliminary data.</text>
</comment>
<dbReference type="Pfam" id="PF06428">
    <property type="entry name" value="Sec2p"/>
    <property type="match status" value="1"/>
</dbReference>
<dbReference type="SUPFAM" id="SSF144284">
    <property type="entry name" value="Sec2 N-terminal region"/>
    <property type="match status" value="1"/>
</dbReference>
<evidence type="ECO:0000259" key="3">
    <source>
        <dbReference type="Pfam" id="PF06428"/>
    </source>
</evidence>
<dbReference type="PROSITE" id="PS00414">
    <property type="entry name" value="PROFILIN"/>
    <property type="match status" value="1"/>
</dbReference>
<feature type="domain" description="GDP/GTP exchange factor Sec2 N-terminal" evidence="3">
    <location>
        <begin position="68"/>
        <end position="168"/>
    </location>
</feature>
<evidence type="ECO:0000313" key="5">
    <source>
        <dbReference type="Proteomes" id="UP000716291"/>
    </source>
</evidence>
<reference evidence="4" key="1">
    <citation type="journal article" date="2020" name="Microb. Genom.">
        <title>Genetic diversity of clinical and environmental Mucorales isolates obtained from an investigation of mucormycosis cases among solid organ transplant recipients.</title>
        <authorList>
            <person name="Nguyen M.H."/>
            <person name="Kaul D."/>
            <person name="Muto C."/>
            <person name="Cheng S.J."/>
            <person name="Richter R.A."/>
            <person name="Bruno V.M."/>
            <person name="Liu G."/>
            <person name="Beyhan S."/>
            <person name="Sundermann A.J."/>
            <person name="Mounaud S."/>
            <person name="Pasculle A.W."/>
            <person name="Nierman W.C."/>
            <person name="Driscoll E."/>
            <person name="Cumbie R."/>
            <person name="Clancy C.J."/>
            <person name="Dupont C.L."/>
        </authorList>
    </citation>
    <scope>NUCLEOTIDE SEQUENCE</scope>
    <source>
        <strain evidence="4">GL11</strain>
    </source>
</reference>
<dbReference type="GO" id="GO:0005085">
    <property type="term" value="F:guanyl-nucleotide exchange factor activity"/>
    <property type="evidence" value="ECO:0007669"/>
    <property type="project" value="InterPro"/>
</dbReference>
<dbReference type="GO" id="GO:0070319">
    <property type="term" value="C:Golgi to plasma membrane transport vesicle"/>
    <property type="evidence" value="ECO:0007669"/>
    <property type="project" value="TreeGrafter"/>
</dbReference>
<dbReference type="InterPro" id="IPR009449">
    <property type="entry name" value="Sec2_N"/>
</dbReference>
<feature type="coiled-coil region" evidence="2">
    <location>
        <begin position="67"/>
        <end position="179"/>
    </location>
</feature>
<dbReference type="GO" id="GO:0006887">
    <property type="term" value="P:exocytosis"/>
    <property type="evidence" value="ECO:0007669"/>
    <property type="project" value="TreeGrafter"/>
</dbReference>
<protein>
    <recommendedName>
        <fullName evidence="3">GDP/GTP exchange factor Sec2 N-terminal domain-containing protein</fullName>
    </recommendedName>
</protein>
<evidence type="ECO:0000313" key="4">
    <source>
        <dbReference type="EMBL" id="KAG1311582.1"/>
    </source>
</evidence>
<proteinExistence type="predicted"/>
<dbReference type="InterPro" id="IPR027310">
    <property type="entry name" value="Profilin_CS"/>
</dbReference>
<dbReference type="Pfam" id="PF25555">
    <property type="entry name" value="RAB3A-like_C"/>
    <property type="match status" value="1"/>
</dbReference>
<keyword evidence="1 2" id="KW-0175">Coiled coil</keyword>
<gene>
    <name evidence="4" type="ORF">G6F64_003694</name>
</gene>
<dbReference type="EMBL" id="JAANQT010000373">
    <property type="protein sequence ID" value="KAG1311582.1"/>
    <property type="molecule type" value="Genomic_DNA"/>
</dbReference>
<dbReference type="GO" id="GO:0051286">
    <property type="term" value="C:cell tip"/>
    <property type="evidence" value="ECO:0007669"/>
    <property type="project" value="TreeGrafter"/>
</dbReference>
<dbReference type="PANTHER" id="PTHR14430">
    <property type="entry name" value="RABIN3-RELATED"/>
    <property type="match status" value="1"/>
</dbReference>
<evidence type="ECO:0000256" key="1">
    <source>
        <dbReference type="ARBA" id="ARBA00023054"/>
    </source>
</evidence>
<dbReference type="GO" id="GO:0003779">
    <property type="term" value="F:actin binding"/>
    <property type="evidence" value="ECO:0007669"/>
    <property type="project" value="InterPro"/>
</dbReference>
<sequence length="360" mass="42219">MAWETIQQNHIIIQQENTKSLLAPPSLAYNSPLLSTPSFSSSVSTLSSIQSSTHAPPHSELFHAAIVQKQALKLEELRQDLTALNKKYVYQIERLQEAEQQRAQVEHELEDLSRQLFEQANAMVSKEKKKRYLVEQKLMNATRELKLAREELDNERAQLKELREKLERQTEKEKSETVKELIDDVIDREWLNLFKEFVEAAPRTSIDCLHRLSFLKLCFTMDVQPCLRSGFSKPVVKRLLDSIDHQSCFIEHVTQREQLTTRSTFVARFRPNLDRCYGCNAKLDKRAQLFRFKLKEQETNWQYIDQACRNRIVAVCDFYAFIKHVHLGLKVTRPIDSLFEECFKLRLIMFYARSGVSIKH</sequence>
<dbReference type="PANTHER" id="PTHR14430:SF0">
    <property type="entry name" value="SEC2P DOMAIN-CONTAINING PROTEIN"/>
    <property type="match status" value="1"/>
</dbReference>
<name>A0A9P6XE70_RHIOR</name>
<dbReference type="CDD" id="cd21044">
    <property type="entry name" value="Rab11BD_RAB3IP_like"/>
    <property type="match status" value="1"/>
</dbReference>
<accession>A0A9P6XE70</accession>
<dbReference type="Proteomes" id="UP000716291">
    <property type="component" value="Unassembled WGS sequence"/>
</dbReference>
<evidence type="ECO:0000256" key="2">
    <source>
        <dbReference type="SAM" id="Coils"/>
    </source>
</evidence>
<organism evidence="4 5">
    <name type="scientific">Rhizopus oryzae</name>
    <name type="common">Mucormycosis agent</name>
    <name type="synonym">Rhizopus arrhizus var. delemar</name>
    <dbReference type="NCBI Taxonomy" id="64495"/>
    <lineage>
        <taxon>Eukaryota</taxon>
        <taxon>Fungi</taxon>
        <taxon>Fungi incertae sedis</taxon>
        <taxon>Mucoromycota</taxon>
        <taxon>Mucoromycotina</taxon>
        <taxon>Mucoromycetes</taxon>
        <taxon>Mucorales</taxon>
        <taxon>Mucorineae</taxon>
        <taxon>Rhizopodaceae</taxon>
        <taxon>Rhizopus</taxon>
    </lineage>
</organism>
<dbReference type="Gene3D" id="6.10.140.910">
    <property type="match status" value="1"/>
</dbReference>
<dbReference type="AlphaFoldDB" id="A0A9P6XE70"/>
<dbReference type="InterPro" id="IPR040351">
    <property type="entry name" value="RAB3IL/RAB3IP/Sec2"/>
</dbReference>